<evidence type="ECO:0000313" key="3">
    <source>
        <dbReference type="Proteomes" id="UP001595685"/>
    </source>
</evidence>
<name>A0ABV7WKT3_9MICO</name>
<proteinExistence type="predicted"/>
<dbReference type="Proteomes" id="UP001595685">
    <property type="component" value="Unassembled WGS sequence"/>
</dbReference>
<dbReference type="EMBL" id="JBHRWW010000027">
    <property type="protein sequence ID" value="MFC3690509.1"/>
    <property type="molecule type" value="Genomic_DNA"/>
</dbReference>
<gene>
    <name evidence="2" type="ORF">ACFOLH_19345</name>
</gene>
<evidence type="ECO:0008006" key="4">
    <source>
        <dbReference type="Google" id="ProtNLM"/>
    </source>
</evidence>
<sequence length="351" mass="39235">MSPLTDTSGLWPGTPLRSRDVAELLRSKPSLERLSRDYPSEWAQSQRHLARLLADGGRDALKNYLTTATGRERSPQDRIEPDRVRAAAAVRRYMTLELVRQACVAHGAGMSQGPIRFGRVNGFVLQRLLFERGLRRKPVSLVLFRAVWPLLSQRRLLLPLVMQQGIYCFYSRRLVRAIARLVNDRSCLEIAAGDGTLSRFLRDEGVSITATDDFSWDHAIQFGGDVERLDARQALRTHAPEVVVCSWPPPGNSFEKHVFNTPSVQLYILLTSRHAYAAGNPDAYTAQRGFDVQHDPILSRLILPDNVDGAVYLFRRRPDAPAALPHRGAETAAPPCTKRPPGPLAPSHREA</sequence>
<reference evidence="3" key="1">
    <citation type="journal article" date="2019" name="Int. J. Syst. Evol. Microbiol.">
        <title>The Global Catalogue of Microorganisms (GCM) 10K type strain sequencing project: providing services to taxonomists for standard genome sequencing and annotation.</title>
        <authorList>
            <consortium name="The Broad Institute Genomics Platform"/>
            <consortium name="The Broad Institute Genome Sequencing Center for Infectious Disease"/>
            <person name="Wu L."/>
            <person name="Ma J."/>
        </authorList>
    </citation>
    <scope>NUCLEOTIDE SEQUENCE [LARGE SCALE GENOMIC DNA]</scope>
    <source>
        <strain evidence="3">NCAIM B.02333</strain>
    </source>
</reference>
<feature type="region of interest" description="Disordered" evidence="1">
    <location>
        <begin position="323"/>
        <end position="351"/>
    </location>
</feature>
<dbReference type="RefSeq" id="WP_340291913.1">
    <property type="nucleotide sequence ID" value="NZ_JBBEOI010000053.1"/>
</dbReference>
<evidence type="ECO:0000313" key="2">
    <source>
        <dbReference type="EMBL" id="MFC3690509.1"/>
    </source>
</evidence>
<accession>A0ABV7WKT3</accession>
<comment type="caution">
    <text evidence="2">The sequence shown here is derived from an EMBL/GenBank/DDBJ whole genome shotgun (WGS) entry which is preliminary data.</text>
</comment>
<organism evidence="2 3">
    <name type="scientific">Aquipuribacter hungaricus</name>
    <dbReference type="NCBI Taxonomy" id="545624"/>
    <lineage>
        <taxon>Bacteria</taxon>
        <taxon>Bacillati</taxon>
        <taxon>Actinomycetota</taxon>
        <taxon>Actinomycetes</taxon>
        <taxon>Micrococcales</taxon>
        <taxon>Intrasporangiaceae</taxon>
        <taxon>Aquipuribacter</taxon>
    </lineage>
</organism>
<evidence type="ECO:0000256" key="1">
    <source>
        <dbReference type="SAM" id="MobiDB-lite"/>
    </source>
</evidence>
<protein>
    <recommendedName>
        <fullName evidence="4">SAM-dependent methyltransferase</fullName>
    </recommendedName>
</protein>
<keyword evidence="3" id="KW-1185">Reference proteome</keyword>
<dbReference type="SUPFAM" id="SSF53335">
    <property type="entry name" value="S-adenosyl-L-methionine-dependent methyltransferases"/>
    <property type="match status" value="1"/>
</dbReference>
<dbReference type="InterPro" id="IPR029063">
    <property type="entry name" value="SAM-dependent_MTases_sf"/>
</dbReference>